<evidence type="ECO:0000313" key="1">
    <source>
        <dbReference type="EMBL" id="HIX07695.1"/>
    </source>
</evidence>
<sequence length="68" mass="7489">MQKLYDSNMQLIGYSKAGTDGRINVYDSDYKLLGYYVPSSDKTYDSNRKLVGKGNLTAGFLGVTVVAQ</sequence>
<accession>A0A9D1V7S5</accession>
<dbReference type="Proteomes" id="UP000824204">
    <property type="component" value="Unassembled WGS sequence"/>
</dbReference>
<name>A0A9D1V7S5_9FIRM</name>
<organism evidence="1 2">
    <name type="scientific">Candidatus Borkfalkia faecipullorum</name>
    <dbReference type="NCBI Taxonomy" id="2838510"/>
    <lineage>
        <taxon>Bacteria</taxon>
        <taxon>Bacillati</taxon>
        <taxon>Bacillota</taxon>
        <taxon>Clostridia</taxon>
        <taxon>Christensenellales</taxon>
        <taxon>Christensenellaceae</taxon>
        <taxon>Candidatus Borkfalkia</taxon>
    </lineage>
</organism>
<dbReference type="AlphaFoldDB" id="A0A9D1V7S5"/>
<dbReference type="EMBL" id="DXFX01000055">
    <property type="protein sequence ID" value="HIX07695.1"/>
    <property type="molecule type" value="Genomic_DNA"/>
</dbReference>
<comment type="caution">
    <text evidence="1">The sequence shown here is derived from an EMBL/GenBank/DDBJ whole genome shotgun (WGS) entry which is preliminary data.</text>
</comment>
<reference evidence="1" key="1">
    <citation type="journal article" date="2021" name="PeerJ">
        <title>Extensive microbial diversity within the chicken gut microbiome revealed by metagenomics and culture.</title>
        <authorList>
            <person name="Gilroy R."/>
            <person name="Ravi A."/>
            <person name="Getino M."/>
            <person name="Pursley I."/>
            <person name="Horton D.L."/>
            <person name="Alikhan N.F."/>
            <person name="Baker D."/>
            <person name="Gharbi K."/>
            <person name="Hall N."/>
            <person name="Watson M."/>
            <person name="Adriaenssens E.M."/>
            <person name="Foster-Nyarko E."/>
            <person name="Jarju S."/>
            <person name="Secka A."/>
            <person name="Antonio M."/>
            <person name="Oren A."/>
            <person name="Chaudhuri R.R."/>
            <person name="La Ragione R."/>
            <person name="Hildebrand F."/>
            <person name="Pallen M.J."/>
        </authorList>
    </citation>
    <scope>NUCLEOTIDE SEQUENCE</scope>
    <source>
        <strain evidence="1">811</strain>
    </source>
</reference>
<evidence type="ECO:0000313" key="2">
    <source>
        <dbReference type="Proteomes" id="UP000824204"/>
    </source>
</evidence>
<proteinExistence type="predicted"/>
<protein>
    <submittedName>
        <fullName evidence="1">Uncharacterized protein</fullName>
    </submittedName>
</protein>
<reference evidence="1" key="2">
    <citation type="submission" date="2021-04" db="EMBL/GenBank/DDBJ databases">
        <authorList>
            <person name="Gilroy R."/>
        </authorList>
    </citation>
    <scope>NUCLEOTIDE SEQUENCE</scope>
    <source>
        <strain evidence="1">811</strain>
    </source>
</reference>
<gene>
    <name evidence="1" type="ORF">H9741_04445</name>
</gene>